<dbReference type="InterPro" id="IPR016102">
    <property type="entry name" value="Succinyl-CoA_synth-like"/>
</dbReference>
<evidence type="ECO:0000259" key="26">
    <source>
        <dbReference type="Pfam" id="PF02629"/>
    </source>
</evidence>
<evidence type="ECO:0000256" key="1">
    <source>
        <dbReference type="ARBA" id="ARBA00004496"/>
    </source>
</evidence>
<proteinExistence type="inferred from homology"/>
<keyword evidence="10" id="KW-0479">Metal-binding</keyword>
<comment type="caution">
    <text evidence="29">The sequence shown here is derived from an EMBL/GenBank/DDBJ whole genome shotgun (WGS) entry which is preliminary data.</text>
</comment>
<keyword evidence="9" id="KW-0808">Transferase</keyword>
<dbReference type="PRINTS" id="PR01798">
    <property type="entry name" value="SCOASYNTHASE"/>
</dbReference>
<dbReference type="InterPro" id="IPR002020">
    <property type="entry name" value="Citrate_synthase"/>
</dbReference>
<dbReference type="Gene3D" id="1.10.230.10">
    <property type="entry name" value="Cytochrome P450-Terp, domain 2"/>
    <property type="match status" value="1"/>
</dbReference>
<dbReference type="Pfam" id="PF00285">
    <property type="entry name" value="Citrate_synt"/>
    <property type="match status" value="1"/>
</dbReference>
<evidence type="ECO:0000259" key="28">
    <source>
        <dbReference type="Pfam" id="PF24948"/>
    </source>
</evidence>
<dbReference type="OrthoDB" id="3261737at2759"/>
<gene>
    <name evidence="29" type="ORF">BCR39DRAFT_529649</name>
</gene>
<evidence type="ECO:0000256" key="2">
    <source>
        <dbReference type="ARBA" id="ARBA00005899"/>
    </source>
</evidence>
<dbReference type="InParanoid" id="A0A1Y2B6D2"/>
<feature type="domain" description="ATP-citrate synthase/succinyl-CoA ligase C-terminal" evidence="25">
    <location>
        <begin position="694"/>
        <end position="818"/>
    </location>
</feature>
<dbReference type="EC" id="2.3.3.8" evidence="5"/>
<dbReference type="GO" id="GO:0005524">
    <property type="term" value="F:ATP binding"/>
    <property type="evidence" value="ECO:0007669"/>
    <property type="project" value="UniProtKB-KW"/>
</dbReference>
<dbReference type="EMBL" id="MCFC01000020">
    <property type="protein sequence ID" value="ORY30391.1"/>
    <property type="molecule type" value="Genomic_DNA"/>
</dbReference>
<dbReference type="GO" id="GO:0046872">
    <property type="term" value="F:metal ion binding"/>
    <property type="evidence" value="ECO:0007669"/>
    <property type="project" value="UniProtKB-KW"/>
</dbReference>
<dbReference type="InterPro" id="IPR056749">
    <property type="entry name" value="Citrate_synth_N"/>
</dbReference>
<evidence type="ECO:0000259" key="25">
    <source>
        <dbReference type="Pfam" id="PF00549"/>
    </source>
</evidence>
<dbReference type="FunFam" id="3.30.470.110:FF:000003">
    <property type="entry name" value="ATP-citrate synthase subunit 2"/>
    <property type="match status" value="1"/>
</dbReference>
<evidence type="ECO:0000256" key="24">
    <source>
        <dbReference type="SAM" id="MobiDB-lite"/>
    </source>
</evidence>
<dbReference type="Pfam" id="PF24948">
    <property type="entry name" value="Citrate_synth_N"/>
    <property type="match status" value="1"/>
</dbReference>
<dbReference type="FunFam" id="1.10.230.10:FF:000005">
    <property type="entry name" value="ATP-citrate synthase subunit 1"/>
    <property type="match status" value="1"/>
</dbReference>
<dbReference type="GO" id="GO:0006085">
    <property type="term" value="P:acetyl-CoA biosynthetic process"/>
    <property type="evidence" value="ECO:0007669"/>
    <property type="project" value="TreeGrafter"/>
</dbReference>
<keyword evidence="7" id="KW-0444">Lipid biosynthesis</keyword>
<dbReference type="PANTHER" id="PTHR23118:SF42">
    <property type="entry name" value="ATP-CITRATE SYNTHASE"/>
    <property type="match status" value="1"/>
</dbReference>
<dbReference type="InterPro" id="IPR016142">
    <property type="entry name" value="Citrate_synth-like_lrg_a-sub"/>
</dbReference>
<evidence type="ECO:0000256" key="9">
    <source>
        <dbReference type="ARBA" id="ARBA00022679"/>
    </source>
</evidence>
<dbReference type="InterPro" id="IPR016143">
    <property type="entry name" value="Citrate_synth-like_sm_a-sub"/>
</dbReference>
<dbReference type="Proteomes" id="UP000193986">
    <property type="component" value="Unassembled WGS sequence"/>
</dbReference>
<keyword evidence="13" id="KW-0460">Magnesium</keyword>
<comment type="subunit">
    <text evidence="4">Homotetramer.</text>
</comment>
<evidence type="ECO:0000256" key="12">
    <source>
        <dbReference type="ARBA" id="ARBA00022840"/>
    </source>
</evidence>
<dbReference type="GO" id="GO:0003878">
    <property type="term" value="F:ATP citrate synthase activity"/>
    <property type="evidence" value="ECO:0007669"/>
    <property type="project" value="UniProtKB-EC"/>
</dbReference>
<dbReference type="STRING" id="71784.A0A1Y2B6D2"/>
<evidence type="ECO:0000256" key="16">
    <source>
        <dbReference type="ARBA" id="ARBA00030982"/>
    </source>
</evidence>
<dbReference type="PANTHER" id="PTHR23118">
    <property type="entry name" value="ATP-CITRATE SYNTHASE"/>
    <property type="match status" value="1"/>
</dbReference>
<dbReference type="Pfam" id="PF16114">
    <property type="entry name" value="Citrate_bind"/>
    <property type="match status" value="1"/>
</dbReference>
<evidence type="ECO:0000313" key="29">
    <source>
        <dbReference type="EMBL" id="ORY30391.1"/>
    </source>
</evidence>
<evidence type="ECO:0000256" key="21">
    <source>
        <dbReference type="ARBA" id="ARBA00076189"/>
    </source>
</evidence>
<keyword evidence="6" id="KW-0963">Cytoplasm</keyword>
<dbReference type="SUPFAM" id="SSF51735">
    <property type="entry name" value="NAD(P)-binding Rossmann-fold domains"/>
    <property type="match status" value="1"/>
</dbReference>
<comment type="similarity">
    <text evidence="3">In the N-terminal section; belongs to the succinate/malate CoA ligase beta subunit family.</text>
</comment>
<comment type="function">
    <text evidence="18">Catalyzes the formation of cytosolic acetyl-CoA, which is mainly used for the biosynthesis of fatty acids and sterols.</text>
</comment>
<comment type="similarity">
    <text evidence="19">Belongs to the succinate/malate CoA ligase alpha subunit family.</text>
</comment>
<comment type="function">
    <text evidence="23">Catalyzes the cleavage of citrate into oxaloacetate and acetyl-CoA, the latter serving as common substrate in multiple biochemical reactions in protein, carbohydrate and lipid metabolism.</text>
</comment>
<dbReference type="Gene3D" id="3.40.50.261">
    <property type="entry name" value="Succinyl-CoA synthetase domains"/>
    <property type="match status" value="2"/>
</dbReference>
<evidence type="ECO:0000256" key="14">
    <source>
        <dbReference type="ARBA" id="ARBA00023098"/>
    </source>
</evidence>
<evidence type="ECO:0000256" key="7">
    <source>
        <dbReference type="ARBA" id="ARBA00022516"/>
    </source>
</evidence>
<reference evidence="29 30" key="1">
    <citation type="submission" date="2016-07" db="EMBL/GenBank/DDBJ databases">
        <title>Pervasive Adenine N6-methylation of Active Genes in Fungi.</title>
        <authorList>
            <consortium name="DOE Joint Genome Institute"/>
            <person name="Mondo S.J."/>
            <person name="Dannebaum R.O."/>
            <person name="Kuo R.C."/>
            <person name="Labutti K."/>
            <person name="Haridas S."/>
            <person name="Kuo A."/>
            <person name="Salamov A."/>
            <person name="Ahrendt S.R."/>
            <person name="Lipzen A."/>
            <person name="Sullivan W."/>
            <person name="Andreopoulos W.B."/>
            <person name="Clum A."/>
            <person name="Lindquist E."/>
            <person name="Daum C."/>
            <person name="Ramamoorthy G.K."/>
            <person name="Gryganskyi A."/>
            <person name="Culley D."/>
            <person name="Magnuson J.K."/>
            <person name="James T.Y."/>
            <person name="O'Malley M.A."/>
            <person name="Stajich J.E."/>
            <person name="Spatafora J.W."/>
            <person name="Visel A."/>
            <person name="Grigoriev I.V."/>
        </authorList>
    </citation>
    <scope>NUCLEOTIDE SEQUENCE [LARGE SCALE GENOMIC DNA]</scope>
    <source>
        <strain evidence="29 30">68-887.2</strain>
    </source>
</reference>
<dbReference type="SUPFAM" id="SSF48256">
    <property type="entry name" value="Citrate synthase"/>
    <property type="match status" value="1"/>
</dbReference>
<evidence type="ECO:0000256" key="4">
    <source>
        <dbReference type="ARBA" id="ARBA00011881"/>
    </source>
</evidence>
<feature type="domain" description="ATP-citrate synthase citrate-binding" evidence="27">
    <location>
        <begin position="282"/>
        <end position="459"/>
    </location>
</feature>
<dbReference type="FunFam" id="3.40.50.720:FF:000024">
    <property type="entry name" value="Probable ATP-citrate synthase"/>
    <property type="match status" value="1"/>
</dbReference>
<dbReference type="Pfam" id="PF02629">
    <property type="entry name" value="CoA_binding"/>
    <property type="match status" value="1"/>
</dbReference>
<dbReference type="FunFam" id="3.40.50.261:FF:000003">
    <property type="entry name" value="ATP-citrate synthase subunit"/>
    <property type="match status" value="1"/>
</dbReference>
<dbReference type="GO" id="GO:0006633">
    <property type="term" value="P:fatty acid biosynthetic process"/>
    <property type="evidence" value="ECO:0007669"/>
    <property type="project" value="TreeGrafter"/>
</dbReference>
<comment type="catalytic activity">
    <reaction evidence="17">
        <text>oxaloacetate + acetyl-CoA + ADP + phosphate = citrate + ATP + CoA</text>
        <dbReference type="Rhea" id="RHEA:21160"/>
        <dbReference type="ChEBI" id="CHEBI:16452"/>
        <dbReference type="ChEBI" id="CHEBI:16947"/>
        <dbReference type="ChEBI" id="CHEBI:30616"/>
        <dbReference type="ChEBI" id="CHEBI:43474"/>
        <dbReference type="ChEBI" id="CHEBI:57287"/>
        <dbReference type="ChEBI" id="CHEBI:57288"/>
        <dbReference type="ChEBI" id="CHEBI:456216"/>
        <dbReference type="EC" id="2.3.3.8"/>
    </reaction>
</comment>
<dbReference type="InterPro" id="IPR005811">
    <property type="entry name" value="SUCC_ACL_C"/>
</dbReference>
<dbReference type="InterPro" id="IPR036291">
    <property type="entry name" value="NAD(P)-bd_dom_sf"/>
</dbReference>
<dbReference type="InterPro" id="IPR033847">
    <property type="entry name" value="Citrt_syn/SCS-alpha_CS"/>
</dbReference>
<feature type="region of interest" description="Disordered" evidence="24">
    <location>
        <begin position="467"/>
        <end position="493"/>
    </location>
</feature>
<evidence type="ECO:0000256" key="3">
    <source>
        <dbReference type="ARBA" id="ARBA00010719"/>
    </source>
</evidence>
<feature type="domain" description="ATP-citrate synthase ATP-grasp" evidence="28">
    <location>
        <begin position="2"/>
        <end position="250"/>
    </location>
</feature>
<evidence type="ECO:0000256" key="6">
    <source>
        <dbReference type="ARBA" id="ARBA00022490"/>
    </source>
</evidence>
<dbReference type="InterPro" id="IPR036969">
    <property type="entry name" value="Citrate_synthase_sf"/>
</dbReference>
<dbReference type="InterPro" id="IPR017440">
    <property type="entry name" value="Cit_synth/succinyl-CoA_lig_AS"/>
</dbReference>
<evidence type="ECO:0000256" key="20">
    <source>
        <dbReference type="ARBA" id="ARBA00062455"/>
    </source>
</evidence>
<dbReference type="Gene3D" id="3.30.470.110">
    <property type="match status" value="1"/>
</dbReference>
<evidence type="ECO:0000256" key="22">
    <source>
        <dbReference type="ARBA" id="ARBA00083544"/>
    </source>
</evidence>
<evidence type="ECO:0000256" key="15">
    <source>
        <dbReference type="ARBA" id="ARBA00030151"/>
    </source>
</evidence>
<dbReference type="FunCoup" id="A0A1Y2B6D2">
    <property type="interactions" value="496"/>
</dbReference>
<organism evidence="29 30">
    <name type="scientific">Naematelia encephala</name>
    <dbReference type="NCBI Taxonomy" id="71784"/>
    <lineage>
        <taxon>Eukaryota</taxon>
        <taxon>Fungi</taxon>
        <taxon>Dikarya</taxon>
        <taxon>Basidiomycota</taxon>
        <taxon>Agaricomycotina</taxon>
        <taxon>Tremellomycetes</taxon>
        <taxon>Tremellales</taxon>
        <taxon>Naemateliaceae</taxon>
        <taxon>Naematelia</taxon>
    </lineage>
</organism>
<evidence type="ECO:0000256" key="13">
    <source>
        <dbReference type="ARBA" id="ARBA00022842"/>
    </source>
</evidence>
<evidence type="ECO:0000313" key="30">
    <source>
        <dbReference type="Proteomes" id="UP000193986"/>
    </source>
</evidence>
<dbReference type="AlphaFoldDB" id="A0A1Y2B6D2"/>
<feature type="compositionally biased region" description="Low complexity" evidence="24">
    <location>
        <begin position="467"/>
        <end position="477"/>
    </location>
</feature>
<dbReference type="Pfam" id="PF00549">
    <property type="entry name" value="Ligase_CoA"/>
    <property type="match status" value="1"/>
</dbReference>
<comment type="similarity">
    <text evidence="2">In the C-terminal section; belongs to the succinate/malate CoA ligase alpha subunit family.</text>
</comment>
<dbReference type="InterPro" id="IPR032263">
    <property type="entry name" value="Citrate-bd"/>
</dbReference>
<dbReference type="CDD" id="cd06100">
    <property type="entry name" value="CCL_ACL-C"/>
    <property type="match status" value="1"/>
</dbReference>
<dbReference type="Gene3D" id="1.10.580.10">
    <property type="entry name" value="Citrate Synthase, domain 1"/>
    <property type="match status" value="1"/>
</dbReference>
<keyword evidence="11" id="KW-0547">Nucleotide-binding</keyword>
<keyword evidence="8" id="KW-0597">Phosphoprotein</keyword>
<keyword evidence="30" id="KW-1185">Reference proteome</keyword>
<evidence type="ECO:0000256" key="23">
    <source>
        <dbReference type="ARBA" id="ARBA00093367"/>
    </source>
</evidence>
<dbReference type="PROSITE" id="PS01216">
    <property type="entry name" value="SUCCINYL_COA_LIG_1"/>
    <property type="match status" value="1"/>
</dbReference>
<feature type="domain" description="CoA-binding" evidence="26">
    <location>
        <begin position="528"/>
        <end position="634"/>
    </location>
</feature>
<accession>A0A1Y2B6D2</accession>
<evidence type="ECO:0000256" key="5">
    <source>
        <dbReference type="ARBA" id="ARBA00012639"/>
    </source>
</evidence>
<comment type="subunit">
    <text evidence="20">Composed of two subunits.</text>
</comment>
<dbReference type="GO" id="GO:0005829">
    <property type="term" value="C:cytosol"/>
    <property type="evidence" value="ECO:0007669"/>
    <property type="project" value="TreeGrafter"/>
</dbReference>
<dbReference type="FunFam" id="3.40.50.261:FF:000004">
    <property type="entry name" value="ATP-citrate synthase subunit"/>
    <property type="match status" value="1"/>
</dbReference>
<sequence>MSTKAIREYDAKQLVSYWLNRSPVPIPCSTQTTSADVRVAQVEWDPVTKSLSPPIKPGQGLPEWVFSSKLVGKPDQLIKRRGKAGLLCLNKEWEETGAWIEQRAGKPVTVEKTTGTLNTFLIEPFCPHPADTEYYVCINSTREGDWILFTHEGGVDVGDVDAKALKLLIGVNKEFPTRETIIDTLLPSVPEAKKAGLCDFLIRLYAVYVDLHFAYLEINPLVCLDSGEIFYLDMAAKLDQTADFLCGPKWAIARDISSPASVSSGIKADRGPPMVWPAPFGRDLTKEEAYIQKLDASTGASLKLTVLNAGGRVWTLVAGGGASVVYSDAIAAAGFAHELANYGEYSGAPTEGQTYEYAKTIIDLMTRGEPVEGGKVLIIGGGAANFSDVAATFKGIIRALKQHQEGLLRHKVKIWVRRAGPNYQEGLKAMRLCGESIGVPMKVYGPESPITAIVPMALGITKAASASATRATTPEPTNGTNGHSTPDALAQEPVGTIKAKGTLEQTDEQIVRFETATPGKRPWFRPFDETTRSFVFGLQPRAIQGMLDFDFSCGRKTPSVAAMIYPFGGHHIQKFYWGTKETLLPVYTTVAEGIKKHPDVDVVVNFSSSRSVYSSTLDILTYPQIRAIGIIAEGVPERHARELLHLAVDKGVIIIGPATVGGIKPGCFRIGNTGGMMDNLVACKLYRPGSVGYVSKSGGMSNELNSILAQTTNGVYEGVAIGGDRYPGTSFIDHLLRYEAEPDCKMLLLLGEVGGTEEYRVIQAVKEGKITKPIIAWAIGTCAKMFTSEVQFGHAGSMANSDMETADAKNRAMKAAGFVVPDTFEDLPDVLRETYDKLVAQGTIKPAREIEPPQIPMDYQWAAKLGLVRKPAAFISTISDERGQELMYAGMRISDVFKEEIGIGGVVSLLWFKRRLPPFACKFIEMVLQLTADHGPAVSGAMTTIITARAGKDLISSLVAGLLTIGDRFGGALDGAAAEFSRGLTSGATPREFVDQMRKANRLIPGIGHKLKSKTNPDLRVVLVVDYVKKHFPQHKTLDFALAVEDVTTQKSNTLILNVDGAIAASFCDLLSGSGAFTEEEASEYLKSGTLNGLFVLGRSIGFIGHYLDQKMLKQPLYRHPSSDFHIDLGRRVVFEPAA</sequence>
<evidence type="ECO:0000256" key="10">
    <source>
        <dbReference type="ARBA" id="ARBA00022723"/>
    </source>
</evidence>
<evidence type="ECO:0000256" key="18">
    <source>
        <dbReference type="ARBA" id="ARBA00054002"/>
    </source>
</evidence>
<keyword evidence="14" id="KW-0443">Lipid metabolism</keyword>
<comment type="subcellular location">
    <subcellularLocation>
        <location evidence="1">Cytoplasm</location>
    </subcellularLocation>
</comment>
<evidence type="ECO:0000256" key="11">
    <source>
        <dbReference type="ARBA" id="ARBA00022741"/>
    </source>
</evidence>
<dbReference type="Gene3D" id="3.40.50.720">
    <property type="entry name" value="NAD(P)-binding Rossmann-like Domain"/>
    <property type="match status" value="1"/>
</dbReference>
<dbReference type="SUPFAM" id="SSF56059">
    <property type="entry name" value="Glutathione synthetase ATP-binding domain-like"/>
    <property type="match status" value="1"/>
</dbReference>
<dbReference type="PROSITE" id="PS00399">
    <property type="entry name" value="SUCCINYL_COA_LIG_2"/>
    <property type="match status" value="1"/>
</dbReference>
<dbReference type="SUPFAM" id="SSF52210">
    <property type="entry name" value="Succinyl-CoA synthetase domains"/>
    <property type="match status" value="1"/>
</dbReference>
<evidence type="ECO:0000256" key="19">
    <source>
        <dbReference type="ARBA" id="ARBA00060724"/>
    </source>
</evidence>
<dbReference type="InterPro" id="IPR003781">
    <property type="entry name" value="CoA-bd"/>
</dbReference>
<evidence type="ECO:0000259" key="27">
    <source>
        <dbReference type="Pfam" id="PF16114"/>
    </source>
</evidence>
<keyword evidence="12" id="KW-0067">ATP-binding</keyword>
<evidence type="ECO:0000256" key="17">
    <source>
        <dbReference type="ARBA" id="ARBA00047593"/>
    </source>
</evidence>
<name>A0A1Y2B6D2_9TREE</name>
<protein>
    <recommendedName>
        <fullName evidence="5">ATP citrate synthase</fullName>
        <ecNumber evidence="5">2.3.3.8</ecNumber>
    </recommendedName>
    <alternativeName>
        <fullName evidence="15">ATP-citrate (pro-S-)-lyase</fullName>
    </alternativeName>
    <alternativeName>
        <fullName evidence="21">ATP-citrate (pro-S-)-lyase 1</fullName>
    </alternativeName>
    <alternativeName>
        <fullName evidence="16">Citrate cleavage enzyme</fullName>
    </alternativeName>
    <alternativeName>
        <fullName evidence="22">Citrate cleavage enzyme subunit 1</fullName>
    </alternativeName>
</protein>
<evidence type="ECO:0000256" key="8">
    <source>
        <dbReference type="ARBA" id="ARBA00022553"/>
    </source>
</evidence>